<feature type="chain" id="PRO_5020199268" evidence="2">
    <location>
        <begin position="20"/>
        <end position="594"/>
    </location>
</feature>
<protein>
    <submittedName>
        <fullName evidence="3">Tetratricopeptide repeat protein</fullName>
    </submittedName>
</protein>
<comment type="caution">
    <text evidence="3">The sequence shown here is derived from an EMBL/GenBank/DDBJ whole genome shotgun (WGS) entry which is preliminary data.</text>
</comment>
<feature type="repeat" description="TPR" evidence="1">
    <location>
        <begin position="120"/>
        <end position="153"/>
    </location>
</feature>
<evidence type="ECO:0000313" key="3">
    <source>
        <dbReference type="EMBL" id="RXG20078.1"/>
    </source>
</evidence>
<keyword evidence="1" id="KW-0802">TPR repeat</keyword>
<evidence type="ECO:0000256" key="2">
    <source>
        <dbReference type="SAM" id="SignalP"/>
    </source>
</evidence>
<dbReference type="InterPro" id="IPR011990">
    <property type="entry name" value="TPR-like_helical_dom_sf"/>
</dbReference>
<feature type="signal peptide" evidence="2">
    <location>
        <begin position="1"/>
        <end position="19"/>
    </location>
</feature>
<evidence type="ECO:0000256" key="1">
    <source>
        <dbReference type="PROSITE-ProRule" id="PRU00339"/>
    </source>
</evidence>
<organism evidence="3 4">
    <name type="scientific">Leeuwenhoekiella polynyae</name>
    <dbReference type="NCBI Taxonomy" id="1550906"/>
    <lineage>
        <taxon>Bacteria</taxon>
        <taxon>Pseudomonadati</taxon>
        <taxon>Bacteroidota</taxon>
        <taxon>Flavobacteriia</taxon>
        <taxon>Flavobacteriales</taxon>
        <taxon>Flavobacteriaceae</taxon>
        <taxon>Leeuwenhoekiella</taxon>
    </lineage>
</organism>
<dbReference type="PROSITE" id="PS50005">
    <property type="entry name" value="TPR"/>
    <property type="match status" value="1"/>
</dbReference>
<accession>A0A4Q0P230</accession>
<dbReference type="SUPFAM" id="SSF48452">
    <property type="entry name" value="TPR-like"/>
    <property type="match status" value="2"/>
</dbReference>
<dbReference type="RefSeq" id="WP_240674060.1">
    <property type="nucleotide sequence ID" value="NZ_JBHUOO010000007.1"/>
</dbReference>
<dbReference type="Gene3D" id="1.25.40.10">
    <property type="entry name" value="Tetratricopeptide repeat domain"/>
    <property type="match status" value="3"/>
</dbReference>
<name>A0A4Q0P230_9FLAO</name>
<sequence>MSRALLLSFFCFITLAAQAQEEILARNYMEQGAYQKAALIYEELVEKNPANTNMISSLVEAYQQLEAYGKVKTLLEKSLNLSNSLVHLEVDLGYNYQLQGNTEAATLHYNKALTAVAQEARFAYLVGRTFQKYSLLDEAAQAYNTAAEADPRYNFDPQLALIYGEQGDIEKMLSTYINLIERNEKYQSIAQRYFNEFITEDPENEANQIFRKLLLTRMQEEPNLLYNRLLSWLFIQQKEYNKAFLQEKAIAKRSDNELNGIIMLAEVAENNNEFELATSIYEYLISQTISADLNLFANQKLLELRIKSAEHKEYAEIASTFENLLEHYNYDSETLELQITFAHFLAFKNIDLQKASSLLKKNLQKPLSRFQQARIKMELADILVLEERFNAALLYYTQIQKNLQGTAIAQEARFKVAKTSYYKGDFEWAKTQLKVLKSSAEQLIANDAQDLYLLITDNTVHDSTQTALQEYARADLLLFQNKDQEALAVYTDILQKHEGKAIEDETLLAQAILFEKAKNFEAAAANYIKIIELHGEDILADDAHYRLGNLYAEELQQPEKAKEQFEEIIFKFADSIFYVDAQQKYRKLRGDAIN</sequence>
<dbReference type="SMART" id="SM00028">
    <property type="entry name" value="TPR"/>
    <property type="match status" value="5"/>
</dbReference>
<gene>
    <name evidence="3" type="ORF">DSM02_2730</name>
</gene>
<dbReference type="Pfam" id="PF13174">
    <property type="entry name" value="TPR_6"/>
    <property type="match status" value="2"/>
</dbReference>
<dbReference type="InterPro" id="IPR019734">
    <property type="entry name" value="TPR_rpt"/>
</dbReference>
<dbReference type="EMBL" id="QOVK01000013">
    <property type="protein sequence ID" value="RXG20078.1"/>
    <property type="molecule type" value="Genomic_DNA"/>
</dbReference>
<evidence type="ECO:0000313" key="4">
    <source>
        <dbReference type="Proteomes" id="UP000289859"/>
    </source>
</evidence>
<dbReference type="Proteomes" id="UP000289859">
    <property type="component" value="Unassembled WGS sequence"/>
</dbReference>
<keyword evidence="2" id="KW-0732">Signal</keyword>
<reference evidence="3 4" key="1">
    <citation type="submission" date="2018-07" db="EMBL/GenBank/DDBJ databases">
        <title>Leeuwenhoekiella genomics.</title>
        <authorList>
            <person name="Tahon G."/>
            <person name="Willems A."/>
        </authorList>
    </citation>
    <scope>NUCLEOTIDE SEQUENCE [LARGE SCALE GENOMIC DNA]</scope>
    <source>
        <strain evidence="3 4">LMG 29608</strain>
    </source>
</reference>
<keyword evidence="4" id="KW-1185">Reference proteome</keyword>
<proteinExistence type="predicted"/>
<dbReference type="AlphaFoldDB" id="A0A4Q0P230"/>